<dbReference type="FunFam" id="3.40.50.10700:FF:000001">
    <property type="entry name" value="D-aminoacyl-tRNA deacylase"/>
    <property type="match status" value="1"/>
</dbReference>
<dbReference type="GO" id="GO:0051499">
    <property type="term" value="F:D-aminoacyl-tRNA deacylase activity"/>
    <property type="evidence" value="ECO:0007669"/>
    <property type="project" value="InterPro"/>
</dbReference>
<accession>A0A0D2RLR1</accession>
<dbReference type="Gene3D" id="3.40.630.50">
    <property type="entry name" value="AF0625-like"/>
    <property type="match status" value="1"/>
</dbReference>
<evidence type="ECO:0000256" key="1">
    <source>
        <dbReference type="SAM" id="MobiDB-lite"/>
    </source>
</evidence>
<feature type="region of interest" description="Disordered" evidence="1">
    <location>
        <begin position="56"/>
        <end position="75"/>
    </location>
</feature>
<dbReference type="Pfam" id="PF04414">
    <property type="entry name" value="tRNA_deacylase"/>
    <property type="match status" value="1"/>
</dbReference>
<dbReference type="PANTHER" id="PTHR34667">
    <property type="entry name" value="D-AMINOACYL-TRNA DEACYLASE"/>
    <property type="match status" value="1"/>
</dbReference>
<gene>
    <name evidence="2" type="ORF">B456_005G147600</name>
</gene>
<dbReference type="Gramene" id="KJB30516">
    <property type="protein sequence ID" value="KJB30516"/>
    <property type="gene ID" value="B456_005G147600"/>
</dbReference>
<name>A0A0D2RLR1_GOSRA</name>
<organism evidence="2 3">
    <name type="scientific">Gossypium raimondii</name>
    <name type="common">Peruvian cotton</name>
    <name type="synonym">Gossypium klotzschianum subsp. raimondii</name>
    <dbReference type="NCBI Taxonomy" id="29730"/>
    <lineage>
        <taxon>Eukaryota</taxon>
        <taxon>Viridiplantae</taxon>
        <taxon>Streptophyta</taxon>
        <taxon>Embryophyta</taxon>
        <taxon>Tracheophyta</taxon>
        <taxon>Spermatophyta</taxon>
        <taxon>Magnoliopsida</taxon>
        <taxon>eudicotyledons</taxon>
        <taxon>Gunneridae</taxon>
        <taxon>Pentapetalae</taxon>
        <taxon>rosids</taxon>
        <taxon>malvids</taxon>
        <taxon>Malvales</taxon>
        <taxon>Malvaceae</taxon>
        <taxon>Malvoideae</taxon>
        <taxon>Gossypium</taxon>
    </lineage>
</organism>
<dbReference type="PANTHER" id="PTHR34667:SF1">
    <property type="entry name" value="D-AMINOACYL-TRNA DEACYLASE"/>
    <property type="match status" value="1"/>
</dbReference>
<protein>
    <recommendedName>
        <fullName evidence="4">D-aminoacyl-tRNA deacylase</fullName>
    </recommendedName>
</protein>
<reference evidence="2 3" key="1">
    <citation type="journal article" date="2012" name="Nature">
        <title>Repeated polyploidization of Gossypium genomes and the evolution of spinnable cotton fibres.</title>
        <authorList>
            <person name="Paterson A.H."/>
            <person name="Wendel J.F."/>
            <person name="Gundlach H."/>
            <person name="Guo H."/>
            <person name="Jenkins J."/>
            <person name="Jin D."/>
            <person name="Llewellyn D."/>
            <person name="Showmaker K.C."/>
            <person name="Shu S."/>
            <person name="Udall J."/>
            <person name="Yoo M.J."/>
            <person name="Byers R."/>
            <person name="Chen W."/>
            <person name="Doron-Faigenboim A."/>
            <person name="Duke M.V."/>
            <person name="Gong L."/>
            <person name="Grimwood J."/>
            <person name="Grover C."/>
            <person name="Grupp K."/>
            <person name="Hu G."/>
            <person name="Lee T.H."/>
            <person name="Li J."/>
            <person name="Lin L."/>
            <person name="Liu T."/>
            <person name="Marler B.S."/>
            <person name="Page J.T."/>
            <person name="Roberts A.W."/>
            <person name="Romanel E."/>
            <person name="Sanders W.S."/>
            <person name="Szadkowski E."/>
            <person name="Tan X."/>
            <person name="Tang H."/>
            <person name="Xu C."/>
            <person name="Wang J."/>
            <person name="Wang Z."/>
            <person name="Zhang D."/>
            <person name="Zhang L."/>
            <person name="Ashrafi H."/>
            <person name="Bedon F."/>
            <person name="Bowers J.E."/>
            <person name="Brubaker C.L."/>
            <person name="Chee P.W."/>
            <person name="Das S."/>
            <person name="Gingle A.R."/>
            <person name="Haigler C.H."/>
            <person name="Harker D."/>
            <person name="Hoffmann L.V."/>
            <person name="Hovav R."/>
            <person name="Jones D.C."/>
            <person name="Lemke C."/>
            <person name="Mansoor S."/>
            <person name="ur Rahman M."/>
            <person name="Rainville L.N."/>
            <person name="Rambani A."/>
            <person name="Reddy U.K."/>
            <person name="Rong J.K."/>
            <person name="Saranga Y."/>
            <person name="Scheffler B.E."/>
            <person name="Scheffler J.A."/>
            <person name="Stelly D.M."/>
            <person name="Triplett B.A."/>
            <person name="Van Deynze A."/>
            <person name="Vaslin M.F."/>
            <person name="Waghmare V.N."/>
            <person name="Walford S.A."/>
            <person name="Wright R.J."/>
            <person name="Zaki E.A."/>
            <person name="Zhang T."/>
            <person name="Dennis E.S."/>
            <person name="Mayer K.F."/>
            <person name="Peterson D.G."/>
            <person name="Rokhsar D.S."/>
            <person name="Wang X."/>
            <person name="Schmutz J."/>
        </authorList>
    </citation>
    <scope>NUCLEOTIDE SEQUENCE [LARGE SCALE GENOMIC DNA]</scope>
</reference>
<dbReference type="Proteomes" id="UP000032304">
    <property type="component" value="Chromosome 5"/>
</dbReference>
<evidence type="ECO:0000313" key="2">
    <source>
        <dbReference type="EMBL" id="KJB30516.1"/>
    </source>
</evidence>
<dbReference type="Gene3D" id="3.40.50.10700">
    <property type="entry name" value="AF0625-like"/>
    <property type="match status" value="1"/>
</dbReference>
<dbReference type="EMBL" id="CM001744">
    <property type="protein sequence ID" value="KJB30516.1"/>
    <property type="molecule type" value="Genomic_DNA"/>
</dbReference>
<evidence type="ECO:0008006" key="4">
    <source>
        <dbReference type="Google" id="ProtNLM"/>
    </source>
</evidence>
<dbReference type="InterPro" id="IPR007508">
    <property type="entry name" value="DtdA"/>
</dbReference>
<keyword evidence="3" id="KW-1185">Reference proteome</keyword>
<proteinExistence type="predicted"/>
<evidence type="ECO:0000313" key="3">
    <source>
        <dbReference type="Proteomes" id="UP000032304"/>
    </source>
</evidence>
<dbReference type="AlphaFoldDB" id="A0A0D2RLR1"/>
<sequence>MCDFFNTTKALSKRTIWTAVGRKPPARLSMRLFSSANTPLFPTALLSPFTQSAGVPHLREGDVPPQGGRPGWAAPPDPRIGPWLRLLKKLAQSHNLVPEFEITLEGTHHGPITIKPTMFLEIGSTDEYWKRQDAAKVIALLVWEGLGLGGGAAVGNWGREDERNKVLLGIGGGHYAPRHMDIVMKEGVWVGHLLSGYSLPMEDPSQSKENGNTDCIGGTWRQSIKVAIEATKSAFPGGDVLAHLDHKSFKGWQKNAITAYLGELSIKIGKPNDFI</sequence>
<dbReference type="SUPFAM" id="SSF142535">
    <property type="entry name" value="AF0625-like"/>
    <property type="match status" value="1"/>
</dbReference>